<gene>
    <name evidence="1" type="ORF">MM415B05825_0013</name>
</gene>
<dbReference type="AlphaFoldDB" id="A0A6M3LRD5"/>
<organism evidence="1">
    <name type="scientific">viral metagenome</name>
    <dbReference type="NCBI Taxonomy" id="1070528"/>
    <lineage>
        <taxon>unclassified sequences</taxon>
        <taxon>metagenomes</taxon>
        <taxon>organismal metagenomes</taxon>
    </lineage>
</organism>
<name>A0A6M3LRD5_9ZZZZ</name>
<reference evidence="1" key="1">
    <citation type="submission" date="2020-03" db="EMBL/GenBank/DDBJ databases">
        <title>The deep terrestrial virosphere.</title>
        <authorList>
            <person name="Holmfeldt K."/>
            <person name="Nilsson E."/>
            <person name="Simone D."/>
            <person name="Lopez-Fernandez M."/>
            <person name="Wu X."/>
            <person name="de Brujin I."/>
            <person name="Lundin D."/>
            <person name="Andersson A."/>
            <person name="Bertilsson S."/>
            <person name="Dopson M."/>
        </authorList>
    </citation>
    <scope>NUCLEOTIDE SEQUENCE</scope>
    <source>
        <strain evidence="1">MM415B05825</strain>
    </source>
</reference>
<accession>A0A6M3LRD5</accession>
<proteinExistence type="predicted"/>
<dbReference type="EMBL" id="MT143539">
    <property type="protein sequence ID" value="QJA97956.1"/>
    <property type="molecule type" value="Genomic_DNA"/>
</dbReference>
<evidence type="ECO:0000313" key="1">
    <source>
        <dbReference type="EMBL" id="QJA97956.1"/>
    </source>
</evidence>
<sequence length="156" mass="18028">MKSEAETFYVTMVEATENDRTLQALDEVCEKLRAELRERSITASTIIEIIEDLKTKRTAEIKVEVEKYMDGCCQVANDIIEDLAPGKAVTIEIYDADGNEVDPKHCMIQRNSIMRVADGEEVEHDTDLYIIRLPFATESHLWTQAWREKRENYKGR</sequence>
<protein>
    <submittedName>
        <fullName evidence="1">Uncharacterized protein</fullName>
    </submittedName>
</protein>